<feature type="region of interest" description="Disordered" evidence="1">
    <location>
        <begin position="218"/>
        <end position="291"/>
    </location>
</feature>
<feature type="compositionally biased region" description="Basic and acidic residues" evidence="1">
    <location>
        <begin position="235"/>
        <end position="252"/>
    </location>
</feature>
<dbReference type="Proteomes" id="UP000504637">
    <property type="component" value="Unplaced"/>
</dbReference>
<organism evidence="3">
    <name type="scientific">Dissoconium aciculare CBS 342.82</name>
    <dbReference type="NCBI Taxonomy" id="1314786"/>
    <lineage>
        <taxon>Eukaryota</taxon>
        <taxon>Fungi</taxon>
        <taxon>Dikarya</taxon>
        <taxon>Ascomycota</taxon>
        <taxon>Pezizomycotina</taxon>
        <taxon>Dothideomycetes</taxon>
        <taxon>Dothideomycetidae</taxon>
        <taxon>Mycosphaerellales</taxon>
        <taxon>Dissoconiaceae</taxon>
        <taxon>Dissoconium</taxon>
    </lineage>
</organism>
<proteinExistence type="predicted"/>
<dbReference type="GeneID" id="54361851"/>
<feature type="compositionally biased region" description="Low complexity" evidence="1">
    <location>
        <begin position="223"/>
        <end position="234"/>
    </location>
</feature>
<evidence type="ECO:0000313" key="3">
    <source>
        <dbReference type="RefSeq" id="XP_033463595.1"/>
    </source>
</evidence>
<name>A0A6J3MFX3_9PEZI</name>
<evidence type="ECO:0000313" key="2">
    <source>
        <dbReference type="Proteomes" id="UP000504637"/>
    </source>
</evidence>
<dbReference type="OrthoDB" id="5206740at2759"/>
<feature type="region of interest" description="Disordered" evidence="1">
    <location>
        <begin position="45"/>
        <end position="71"/>
    </location>
</feature>
<feature type="compositionally biased region" description="Polar residues" evidence="1">
    <location>
        <begin position="87"/>
        <end position="97"/>
    </location>
</feature>
<accession>A0A6J3MFX3</accession>
<evidence type="ECO:0000256" key="1">
    <source>
        <dbReference type="SAM" id="MobiDB-lite"/>
    </source>
</evidence>
<sequence>MLLTLVMPQSPYPSSHTTARTTMSLAILPSAPMAYSNSSKPVLMGSNLPSPSKRPKLSLNTAGAPSVTFGKGSTSLRLDTLSAVSPTSRNTFSNAYNPIQPLRKSLSTHSPRSPRSPRSLRVRSSKPRTSEDGFLKPASSLESRTFPSTLPPVDQNMLEVPYKLALGVISILANSPLPRLSHHDKVSANAEARPARTKRVSFRAPLTEEIQTTKFTLRHSDIESSTSSISTLDLSRSERRPSRDEVDARVAQDEQDEGVFGVDSKTESISPQTGEKRESSDEEDSDTCPVTPVVGRRKRQREWVWTLGPENQSEYETHFASEDVGAKETLFCDLTHR</sequence>
<keyword evidence="2" id="KW-1185">Reference proteome</keyword>
<reference evidence="3" key="3">
    <citation type="submission" date="2025-08" db="UniProtKB">
        <authorList>
            <consortium name="RefSeq"/>
        </authorList>
    </citation>
    <scope>IDENTIFICATION</scope>
    <source>
        <strain evidence="3">CBS 342.82</strain>
    </source>
</reference>
<reference evidence="3" key="1">
    <citation type="submission" date="2020-01" db="EMBL/GenBank/DDBJ databases">
        <authorList>
            <consortium name="DOE Joint Genome Institute"/>
            <person name="Haridas S."/>
            <person name="Albert R."/>
            <person name="Binder M."/>
            <person name="Bloem J."/>
            <person name="Labutti K."/>
            <person name="Salamov A."/>
            <person name="Andreopoulos B."/>
            <person name="Baker S.E."/>
            <person name="Barry K."/>
            <person name="Bills G."/>
            <person name="Bluhm B.H."/>
            <person name="Cannon C."/>
            <person name="Castanera R."/>
            <person name="Culley D.E."/>
            <person name="Daum C."/>
            <person name="Ezra D."/>
            <person name="Gonzalez J.B."/>
            <person name="Henrissat B."/>
            <person name="Kuo A."/>
            <person name="Liang C."/>
            <person name="Lipzen A."/>
            <person name="Lutzoni F."/>
            <person name="Magnuson J."/>
            <person name="Mondo S."/>
            <person name="Nolan M."/>
            <person name="Ohm R."/>
            <person name="Pangilinan J."/>
            <person name="Park H.-J."/>
            <person name="Ramirez L."/>
            <person name="Alfaro M."/>
            <person name="Sun H."/>
            <person name="Tritt A."/>
            <person name="Yoshinaga Y."/>
            <person name="Zwiers L.-H."/>
            <person name="Turgeon B.G."/>
            <person name="Goodwin S.B."/>
            <person name="Spatafora J.W."/>
            <person name="Crous P.W."/>
            <person name="Grigoriev I.V."/>
        </authorList>
    </citation>
    <scope>NUCLEOTIDE SEQUENCE</scope>
    <source>
        <strain evidence="3">CBS 342.82</strain>
    </source>
</reference>
<dbReference type="RefSeq" id="XP_033463595.1">
    <property type="nucleotide sequence ID" value="XM_033604051.1"/>
</dbReference>
<feature type="region of interest" description="Disordered" evidence="1">
    <location>
        <begin position="87"/>
        <end position="147"/>
    </location>
</feature>
<reference evidence="3" key="2">
    <citation type="submission" date="2020-04" db="EMBL/GenBank/DDBJ databases">
        <authorList>
            <consortium name="NCBI Genome Project"/>
        </authorList>
    </citation>
    <scope>NUCLEOTIDE SEQUENCE</scope>
    <source>
        <strain evidence="3">CBS 342.82</strain>
    </source>
</reference>
<protein>
    <submittedName>
        <fullName evidence="3">Uncharacterized protein</fullName>
    </submittedName>
</protein>
<feature type="region of interest" description="Disordered" evidence="1">
    <location>
        <begin position="184"/>
        <end position="205"/>
    </location>
</feature>
<dbReference type="AlphaFoldDB" id="A0A6J3MFX3"/>
<gene>
    <name evidence="3" type="ORF">K489DRAFT_376985</name>
</gene>